<gene>
    <name evidence="4" type="ORF">BE21_42935</name>
</gene>
<keyword evidence="3" id="KW-0949">S-adenosyl-L-methionine</keyword>
<comment type="caution">
    <text evidence="4">The sequence shown here is derived from an EMBL/GenBank/DDBJ whole genome shotgun (WGS) entry which is preliminary data.</text>
</comment>
<dbReference type="EMBL" id="JEME01002178">
    <property type="protein sequence ID" value="KYG05092.1"/>
    <property type="molecule type" value="Genomic_DNA"/>
</dbReference>
<evidence type="ECO:0000256" key="2">
    <source>
        <dbReference type="ARBA" id="ARBA00022679"/>
    </source>
</evidence>
<dbReference type="GO" id="GO:0008171">
    <property type="term" value="F:O-methyltransferase activity"/>
    <property type="evidence" value="ECO:0007669"/>
    <property type="project" value="InterPro"/>
</dbReference>
<dbReference type="InterPro" id="IPR029063">
    <property type="entry name" value="SAM-dependent_MTases_sf"/>
</dbReference>
<reference evidence="4 5" key="1">
    <citation type="submission" date="2014-02" db="EMBL/GenBank/DDBJ databases">
        <title>The small core and large imbalanced accessory genome model reveals a collaborative survival strategy of Sorangium cellulosum strains in nature.</title>
        <authorList>
            <person name="Han K."/>
            <person name="Peng R."/>
            <person name="Blom J."/>
            <person name="Li Y.-Z."/>
        </authorList>
    </citation>
    <scope>NUCLEOTIDE SEQUENCE [LARGE SCALE GENOMIC DNA]</scope>
    <source>
        <strain evidence="4 5">So0007-03</strain>
    </source>
</reference>
<dbReference type="Pfam" id="PF01596">
    <property type="entry name" value="Methyltransf_3"/>
    <property type="match status" value="1"/>
</dbReference>
<dbReference type="GO" id="GO:0008757">
    <property type="term" value="F:S-adenosylmethionine-dependent methyltransferase activity"/>
    <property type="evidence" value="ECO:0007669"/>
    <property type="project" value="TreeGrafter"/>
</dbReference>
<keyword evidence="1 4" id="KW-0489">Methyltransferase</keyword>
<evidence type="ECO:0000313" key="4">
    <source>
        <dbReference type="EMBL" id="KYG05092.1"/>
    </source>
</evidence>
<name>A0A150TK58_SORCE</name>
<dbReference type="Gene3D" id="3.40.50.150">
    <property type="entry name" value="Vaccinia Virus protein VP39"/>
    <property type="match status" value="1"/>
</dbReference>
<evidence type="ECO:0000313" key="5">
    <source>
        <dbReference type="Proteomes" id="UP000075502"/>
    </source>
</evidence>
<protein>
    <submittedName>
        <fullName evidence="4">Methyltransferase</fullName>
    </submittedName>
</protein>
<dbReference type="PANTHER" id="PTHR10509:SF14">
    <property type="entry name" value="CAFFEOYL-COA O-METHYLTRANSFERASE 3-RELATED"/>
    <property type="match status" value="1"/>
</dbReference>
<proteinExistence type="predicted"/>
<dbReference type="InterPro" id="IPR002935">
    <property type="entry name" value="SAM_O-MeTrfase"/>
</dbReference>
<keyword evidence="2 4" id="KW-0808">Transferase</keyword>
<evidence type="ECO:0000256" key="3">
    <source>
        <dbReference type="ARBA" id="ARBA00022691"/>
    </source>
</evidence>
<dbReference type="PROSITE" id="PS51682">
    <property type="entry name" value="SAM_OMT_I"/>
    <property type="match status" value="1"/>
</dbReference>
<organism evidence="4 5">
    <name type="scientific">Sorangium cellulosum</name>
    <name type="common">Polyangium cellulosum</name>
    <dbReference type="NCBI Taxonomy" id="56"/>
    <lineage>
        <taxon>Bacteria</taxon>
        <taxon>Pseudomonadati</taxon>
        <taxon>Myxococcota</taxon>
        <taxon>Polyangia</taxon>
        <taxon>Polyangiales</taxon>
        <taxon>Polyangiaceae</taxon>
        <taxon>Sorangium</taxon>
    </lineage>
</organism>
<dbReference type="CDD" id="cd02440">
    <property type="entry name" value="AdoMet_MTases"/>
    <property type="match status" value="1"/>
</dbReference>
<accession>A0A150TK58</accession>
<sequence>MAQEQWSAVDRYITDLLVPPDAALDAALEASAAAGLPPINVAPNQGKLLNLLARIHGARTILEIGTLGGYSTIWLARALPAGGRLITLESEPKHAEVARANLDRAGVADRVELRLGRALDTLPKLAAESRGPFDLIFIDADKPSNPDYFAWALKLSRRGSVIVVDNVVRRGAVVDPESADPNVQGVRRLYELLAAERRVSATAIQTVGAKGHDGLAVALVTADP</sequence>
<dbReference type="SUPFAM" id="SSF53335">
    <property type="entry name" value="S-adenosyl-L-methionine-dependent methyltransferases"/>
    <property type="match status" value="1"/>
</dbReference>
<dbReference type="InterPro" id="IPR050362">
    <property type="entry name" value="Cation-dep_OMT"/>
</dbReference>
<dbReference type="AlphaFoldDB" id="A0A150TK58"/>
<dbReference type="GO" id="GO:0032259">
    <property type="term" value="P:methylation"/>
    <property type="evidence" value="ECO:0007669"/>
    <property type="project" value="UniProtKB-KW"/>
</dbReference>
<dbReference type="PANTHER" id="PTHR10509">
    <property type="entry name" value="O-METHYLTRANSFERASE-RELATED"/>
    <property type="match status" value="1"/>
</dbReference>
<evidence type="ECO:0000256" key="1">
    <source>
        <dbReference type="ARBA" id="ARBA00022603"/>
    </source>
</evidence>
<dbReference type="Proteomes" id="UP000075502">
    <property type="component" value="Unassembled WGS sequence"/>
</dbReference>